<dbReference type="Proteomes" id="UP000196102">
    <property type="component" value="Unassembled WGS sequence"/>
</dbReference>
<gene>
    <name evidence="1" type="ORF">A9Q93_04915</name>
</gene>
<proteinExistence type="predicted"/>
<evidence type="ECO:0000313" key="2">
    <source>
        <dbReference type="Proteomes" id="UP000196102"/>
    </source>
</evidence>
<reference evidence="1 2" key="1">
    <citation type="journal article" date="2017" name="Proc. Natl. Acad. Sci. U.S.A.">
        <title>Simulation of Deepwater Horizon oil plume reveals substrate specialization within a complex community of hydrocarbon-degraders.</title>
        <authorList>
            <person name="Hu P."/>
            <person name="Dubinsky E.A."/>
            <person name="Probst A.J."/>
            <person name="Wang J."/>
            <person name="Sieber C.M.K."/>
            <person name="Tom L.M."/>
            <person name="Gardinali P."/>
            <person name="Banfield J.F."/>
            <person name="Atlas R.M."/>
            <person name="Andersen G.L."/>
        </authorList>
    </citation>
    <scope>NUCLEOTIDE SEQUENCE [LARGE SCALE GENOMIC DNA]</scope>
    <source>
        <strain evidence="1">35_9_T64</strain>
    </source>
</reference>
<sequence length="204" mass="24308">MYLIELYIAILKKYTPDYTYISECLDFLVKQYSSSSRPYHNLQHLLFMLNELEHCSYKPGNRDALVLSIYYHDIIYKATKKDNEMQSAIVLEKHLSKTDFKHIHLCRESILATKEHNKSTNSDINLLLDLDLAILGQTPEIYTSYTQKVRKEYCIYPNFLYKPARRKAMIYFLEQEQIFKTKEFFDKYENQARENIKNEIASLS</sequence>
<name>A0A1Z8B4J8_9FLAO</name>
<accession>A0A1Z8B4J8</accession>
<comment type="caution">
    <text evidence="1">The sequence shown here is derived from an EMBL/GenBank/DDBJ whole genome shotgun (WGS) entry which is preliminary data.</text>
</comment>
<dbReference type="AlphaFoldDB" id="A0A1Z8B4J8"/>
<dbReference type="InterPro" id="IPR009218">
    <property type="entry name" value="HD_phosphohydro"/>
</dbReference>
<dbReference type="PIRSF" id="PIRSF035170">
    <property type="entry name" value="HD_phosphohydro"/>
    <property type="match status" value="1"/>
</dbReference>
<dbReference type="EMBL" id="MAAX01000078">
    <property type="protein sequence ID" value="OUS17522.1"/>
    <property type="molecule type" value="Genomic_DNA"/>
</dbReference>
<dbReference type="PANTHER" id="PTHR21174">
    <property type="match status" value="1"/>
</dbReference>
<organism evidence="1 2">
    <name type="scientific">Nonlabens dokdonensis</name>
    <dbReference type="NCBI Taxonomy" id="328515"/>
    <lineage>
        <taxon>Bacteria</taxon>
        <taxon>Pseudomonadati</taxon>
        <taxon>Bacteroidota</taxon>
        <taxon>Flavobacteriia</taxon>
        <taxon>Flavobacteriales</taxon>
        <taxon>Flavobacteriaceae</taxon>
        <taxon>Nonlabens</taxon>
    </lineage>
</organism>
<evidence type="ECO:0008006" key="3">
    <source>
        <dbReference type="Google" id="ProtNLM"/>
    </source>
</evidence>
<evidence type="ECO:0000313" key="1">
    <source>
        <dbReference type="EMBL" id="OUS17522.1"/>
    </source>
</evidence>
<dbReference type="RefSeq" id="WP_303686280.1">
    <property type="nucleotide sequence ID" value="NZ_CAJXYO010000041.1"/>
</dbReference>
<dbReference type="Gene3D" id="1.10.3210.10">
    <property type="entry name" value="Hypothetical protein af1432"/>
    <property type="match status" value="1"/>
</dbReference>
<protein>
    <recommendedName>
        <fullName evidence="3">Metal-dependent HD superfamily phosphohydrolase</fullName>
    </recommendedName>
</protein>
<dbReference type="PANTHER" id="PTHR21174:SF0">
    <property type="entry name" value="HD PHOSPHOHYDROLASE FAMILY PROTEIN-RELATED"/>
    <property type="match status" value="1"/>
</dbReference>
<dbReference type="SUPFAM" id="SSF109604">
    <property type="entry name" value="HD-domain/PDEase-like"/>
    <property type="match status" value="1"/>
</dbReference>